<proteinExistence type="inferred from homology"/>
<keyword evidence="1 4" id="KW-0378">Hydrolase</keyword>
<accession>A0A136JJ59</accession>
<feature type="domain" description="AB hydrolase-1" evidence="3">
    <location>
        <begin position="38"/>
        <end position="323"/>
    </location>
</feature>
<comment type="similarity">
    <text evidence="2">Belongs to the AB hydrolase superfamily. Epoxide hydrolase family.</text>
</comment>
<dbReference type="InParanoid" id="A0A136JJ59"/>
<dbReference type="InterPro" id="IPR000073">
    <property type="entry name" value="AB_hydrolase_1"/>
</dbReference>
<dbReference type="OrthoDB" id="408373at2759"/>
<dbReference type="STRING" id="196109.A0A136JJ59"/>
<dbReference type="PRINTS" id="PR00412">
    <property type="entry name" value="EPOXHYDRLASE"/>
</dbReference>
<gene>
    <name evidence="4" type="ORF">Micbo1qcDRAFT_155959</name>
</gene>
<evidence type="ECO:0000256" key="1">
    <source>
        <dbReference type="ARBA" id="ARBA00022801"/>
    </source>
</evidence>
<organism evidence="4 5">
    <name type="scientific">Microdochium bolleyi</name>
    <dbReference type="NCBI Taxonomy" id="196109"/>
    <lineage>
        <taxon>Eukaryota</taxon>
        <taxon>Fungi</taxon>
        <taxon>Dikarya</taxon>
        <taxon>Ascomycota</taxon>
        <taxon>Pezizomycotina</taxon>
        <taxon>Sordariomycetes</taxon>
        <taxon>Xylariomycetidae</taxon>
        <taxon>Xylariales</taxon>
        <taxon>Microdochiaceae</taxon>
        <taxon>Microdochium</taxon>
    </lineage>
</organism>
<dbReference type="AlphaFoldDB" id="A0A136JJ59"/>
<dbReference type="SUPFAM" id="SSF53474">
    <property type="entry name" value="alpha/beta-Hydrolases"/>
    <property type="match status" value="1"/>
</dbReference>
<dbReference type="Pfam" id="PF00561">
    <property type="entry name" value="Abhydrolase_1"/>
    <property type="match status" value="1"/>
</dbReference>
<dbReference type="PANTHER" id="PTHR43329">
    <property type="entry name" value="EPOXIDE HYDROLASE"/>
    <property type="match status" value="1"/>
</dbReference>
<evidence type="ECO:0000313" key="4">
    <source>
        <dbReference type="EMBL" id="KXJ97157.1"/>
    </source>
</evidence>
<sequence length="344" mass="37918">MDALQKKTIESNSRGLTYTYYASPPAAIASAGSISNIPTILLTHGFPDEAHMWSGVVSRLAPKGYRLIVPDMLGYAGTSKPTDPASYRYKHLTSDLIDILDAEGVSKVISVGHDWGSEIAQRLYLWHPDRVAALVMVNLAYMPPGPEPIDVAKSNAMTEKVFGYQMLAYQVFLAADRAPAILREKADRLYTAAHAAGEDAMKELFCVPGALEKFLDGTEETPVRPYAEDEGMRERFVARFRRDGFEGPVNYYRAFHADMNRSDEVGELTPDRFVVKVPAFFVACTQDAVCRPELVGTALDKGLLPDFDSMVLECAHWSPLEKPAEIAAGIDNFVQKKFGTRASA</sequence>
<dbReference type="PRINTS" id="PR00111">
    <property type="entry name" value="ABHYDROLASE"/>
</dbReference>
<evidence type="ECO:0000256" key="2">
    <source>
        <dbReference type="ARBA" id="ARBA00038334"/>
    </source>
</evidence>
<name>A0A136JJ59_9PEZI</name>
<dbReference type="InterPro" id="IPR000639">
    <property type="entry name" value="Epox_hydrolase-like"/>
</dbReference>
<dbReference type="Proteomes" id="UP000070501">
    <property type="component" value="Unassembled WGS sequence"/>
</dbReference>
<evidence type="ECO:0000313" key="5">
    <source>
        <dbReference type="Proteomes" id="UP000070501"/>
    </source>
</evidence>
<dbReference type="EMBL" id="KQ964245">
    <property type="protein sequence ID" value="KXJ97157.1"/>
    <property type="molecule type" value="Genomic_DNA"/>
</dbReference>
<dbReference type="Gene3D" id="3.40.50.1820">
    <property type="entry name" value="alpha/beta hydrolase"/>
    <property type="match status" value="1"/>
</dbReference>
<keyword evidence="5" id="KW-1185">Reference proteome</keyword>
<dbReference type="GO" id="GO:0016787">
    <property type="term" value="F:hydrolase activity"/>
    <property type="evidence" value="ECO:0007669"/>
    <property type="project" value="UniProtKB-KW"/>
</dbReference>
<dbReference type="InterPro" id="IPR029058">
    <property type="entry name" value="AB_hydrolase_fold"/>
</dbReference>
<protein>
    <submittedName>
        <fullName evidence="4">Epoxide hydrolase</fullName>
    </submittedName>
</protein>
<reference evidence="5" key="1">
    <citation type="submission" date="2016-02" db="EMBL/GenBank/DDBJ databases">
        <title>Draft genome sequence of Microdochium bolleyi, a fungal endophyte of beachgrass.</title>
        <authorList>
            <consortium name="DOE Joint Genome Institute"/>
            <person name="David A.S."/>
            <person name="May G."/>
            <person name="Haridas S."/>
            <person name="Lim J."/>
            <person name="Wang M."/>
            <person name="Labutti K."/>
            <person name="Lipzen A."/>
            <person name="Barry K."/>
            <person name="Grigoriev I.V."/>
        </authorList>
    </citation>
    <scope>NUCLEOTIDE SEQUENCE [LARGE SCALE GENOMIC DNA]</scope>
    <source>
        <strain evidence="5">J235TASD1</strain>
    </source>
</reference>
<evidence type="ECO:0000259" key="3">
    <source>
        <dbReference type="Pfam" id="PF00561"/>
    </source>
</evidence>